<dbReference type="InterPro" id="IPR009050">
    <property type="entry name" value="Globin-like_sf"/>
</dbReference>
<keyword evidence="1" id="KW-0813">Transport</keyword>
<keyword evidence="6" id="KW-1185">Reference proteome</keyword>
<keyword evidence="4" id="KW-0408">Iron</keyword>
<keyword evidence="3" id="KW-0479">Metal-binding</keyword>
<proteinExistence type="predicted"/>
<reference evidence="5 6" key="1">
    <citation type="submission" date="2021-05" db="EMBL/GenBank/DDBJ databases">
        <title>Complete genome of Nocardioides aquaticus KCTC 9944T isolated from meromictic and hypersaline Ekho Lake, Antarctica.</title>
        <authorList>
            <person name="Hwang K."/>
            <person name="Kim K.M."/>
            <person name="Choe H."/>
        </authorList>
    </citation>
    <scope>NUCLEOTIDE SEQUENCE [LARGE SCALE GENOMIC DNA]</scope>
    <source>
        <strain evidence="5 6">KCTC 9944</strain>
    </source>
</reference>
<dbReference type="CDD" id="cd14775">
    <property type="entry name" value="TrHb2_O-like"/>
    <property type="match status" value="1"/>
</dbReference>
<evidence type="ECO:0000256" key="1">
    <source>
        <dbReference type="ARBA" id="ARBA00022448"/>
    </source>
</evidence>
<name>A0ABX8EHA5_9ACTN</name>
<dbReference type="Proteomes" id="UP000679307">
    <property type="component" value="Chromosome"/>
</dbReference>
<dbReference type="InterPro" id="IPR001486">
    <property type="entry name" value="Hemoglobin_trunc"/>
</dbReference>
<accession>A0ABX8EHA5</accession>
<evidence type="ECO:0000256" key="2">
    <source>
        <dbReference type="ARBA" id="ARBA00022617"/>
    </source>
</evidence>
<dbReference type="Gene3D" id="1.10.490.10">
    <property type="entry name" value="Globins"/>
    <property type="match status" value="1"/>
</dbReference>
<evidence type="ECO:0000313" key="6">
    <source>
        <dbReference type="Proteomes" id="UP000679307"/>
    </source>
</evidence>
<dbReference type="Pfam" id="PF01152">
    <property type="entry name" value="Bac_globin"/>
    <property type="match status" value="1"/>
</dbReference>
<dbReference type="InterPro" id="IPR012292">
    <property type="entry name" value="Globin/Proto"/>
</dbReference>
<dbReference type="SUPFAM" id="SSF46458">
    <property type="entry name" value="Globin-like"/>
    <property type="match status" value="1"/>
</dbReference>
<sequence>MRSGGDQVPTDSIAIAPRCPVRGYGDVICSSPEEEKPVTRCEDGVPTLVDWAGGPEAILRMVNAFYDRVEHDDALSAFFPGGVTVEHREHVAMWWTEVFGGPTHYTDQLGGYQRMLAHHRGLNITADQRLRFATTMSQAVDDARLPDDPEFRAALVGYLEWGTRLAMANSQSDATPPATAPVPHWGWGVAPPYQP</sequence>
<evidence type="ECO:0000256" key="4">
    <source>
        <dbReference type="ARBA" id="ARBA00023004"/>
    </source>
</evidence>
<evidence type="ECO:0000256" key="3">
    <source>
        <dbReference type="ARBA" id="ARBA00022723"/>
    </source>
</evidence>
<protein>
    <submittedName>
        <fullName evidence="5">Group 2 truncated hemoglobin YjbI</fullName>
    </submittedName>
</protein>
<evidence type="ECO:0000313" key="5">
    <source>
        <dbReference type="EMBL" id="QVT79905.1"/>
    </source>
</evidence>
<gene>
    <name evidence="5" type="primary">yjbI</name>
    <name evidence="5" type="ORF">ENKNEFLB_02295</name>
</gene>
<keyword evidence="2" id="KW-0349">Heme</keyword>
<organism evidence="5 6">
    <name type="scientific">Nocardioides aquaticus</name>
    <dbReference type="NCBI Taxonomy" id="160826"/>
    <lineage>
        <taxon>Bacteria</taxon>
        <taxon>Bacillati</taxon>
        <taxon>Actinomycetota</taxon>
        <taxon>Actinomycetes</taxon>
        <taxon>Propionibacteriales</taxon>
        <taxon>Nocardioidaceae</taxon>
        <taxon>Nocardioides</taxon>
    </lineage>
</organism>
<dbReference type="EMBL" id="CP075371">
    <property type="protein sequence ID" value="QVT79905.1"/>
    <property type="molecule type" value="Genomic_DNA"/>
</dbReference>